<gene>
    <name evidence="1" type="ORF">SAMN05216223_11574</name>
</gene>
<name>A0A1H6DGY1_9ACTN</name>
<dbReference type="EMBL" id="FNVU01000015">
    <property type="protein sequence ID" value="SEG84431.1"/>
    <property type="molecule type" value="Genomic_DNA"/>
</dbReference>
<accession>A0A1H6DGY1</accession>
<dbReference type="RefSeq" id="WP_103888916.1">
    <property type="nucleotide sequence ID" value="NZ_FNVU01000015.1"/>
</dbReference>
<dbReference type="AlphaFoldDB" id="A0A1H6DGY1"/>
<organism evidence="1 2">
    <name type="scientific">Actinacidiphila yanglinensis</name>
    <dbReference type="NCBI Taxonomy" id="310779"/>
    <lineage>
        <taxon>Bacteria</taxon>
        <taxon>Bacillati</taxon>
        <taxon>Actinomycetota</taxon>
        <taxon>Actinomycetes</taxon>
        <taxon>Kitasatosporales</taxon>
        <taxon>Streptomycetaceae</taxon>
        <taxon>Actinacidiphila</taxon>
    </lineage>
</organism>
<reference evidence="1 2" key="1">
    <citation type="submission" date="2016-10" db="EMBL/GenBank/DDBJ databases">
        <authorList>
            <person name="de Groot N.N."/>
        </authorList>
    </citation>
    <scope>NUCLEOTIDE SEQUENCE [LARGE SCALE GENOMIC DNA]</scope>
    <source>
        <strain evidence="1 2">CGMCC 4.2023</strain>
    </source>
</reference>
<sequence length="102" mass="11018">MYAIRLQLLRTGSPHGEPTPTDLVEVLIEGLPPPCGVQQLTALTDQSGRRIDAIAFVLAPSLLAAETAVRRACLDAIARSVVFPGWSLTRCEADFMLTMDLP</sequence>
<evidence type="ECO:0000313" key="2">
    <source>
        <dbReference type="Proteomes" id="UP000236754"/>
    </source>
</evidence>
<protein>
    <submittedName>
        <fullName evidence="1">Uncharacterized protein</fullName>
    </submittedName>
</protein>
<dbReference type="OrthoDB" id="4236353at2"/>
<proteinExistence type="predicted"/>
<evidence type="ECO:0000313" key="1">
    <source>
        <dbReference type="EMBL" id="SEG84431.1"/>
    </source>
</evidence>
<keyword evidence="2" id="KW-1185">Reference proteome</keyword>
<dbReference type="Proteomes" id="UP000236754">
    <property type="component" value="Unassembled WGS sequence"/>
</dbReference>